<dbReference type="OrthoDB" id="1562405at2759"/>
<keyword evidence="3" id="KW-1185">Reference proteome</keyword>
<evidence type="ECO:0000313" key="3">
    <source>
        <dbReference type="Proteomes" id="UP000631114"/>
    </source>
</evidence>
<feature type="compositionally biased region" description="Polar residues" evidence="1">
    <location>
        <begin position="320"/>
        <end position="334"/>
    </location>
</feature>
<dbReference type="PANTHER" id="PTHR15678">
    <property type="entry name" value="ANTIGEN MLAA-22-RELATED"/>
    <property type="match status" value="1"/>
</dbReference>
<feature type="region of interest" description="Disordered" evidence="1">
    <location>
        <begin position="181"/>
        <end position="224"/>
    </location>
</feature>
<accession>A0A835IIG6</accession>
<feature type="compositionally biased region" description="Polar residues" evidence="1">
    <location>
        <begin position="101"/>
        <end position="113"/>
    </location>
</feature>
<feature type="compositionally biased region" description="Basic residues" evidence="1">
    <location>
        <begin position="294"/>
        <end position="303"/>
    </location>
</feature>
<dbReference type="InterPro" id="IPR045167">
    <property type="entry name" value="Hobbit"/>
</dbReference>
<feature type="region of interest" description="Disordered" evidence="1">
    <location>
        <begin position="101"/>
        <end position="152"/>
    </location>
</feature>
<reference evidence="2 3" key="1">
    <citation type="submission" date="2020-10" db="EMBL/GenBank/DDBJ databases">
        <title>The Coptis chinensis genome and diversification of protoberbering-type alkaloids.</title>
        <authorList>
            <person name="Wang B."/>
            <person name="Shu S."/>
            <person name="Song C."/>
            <person name="Liu Y."/>
        </authorList>
    </citation>
    <scope>NUCLEOTIDE SEQUENCE [LARGE SCALE GENOMIC DNA]</scope>
    <source>
        <strain evidence="2">HL-2020</strain>
        <tissue evidence="2">Leaf</tissue>
    </source>
</reference>
<dbReference type="Proteomes" id="UP000631114">
    <property type="component" value="Unassembled WGS sequence"/>
</dbReference>
<organism evidence="2 3">
    <name type="scientific">Coptis chinensis</name>
    <dbReference type="NCBI Taxonomy" id="261450"/>
    <lineage>
        <taxon>Eukaryota</taxon>
        <taxon>Viridiplantae</taxon>
        <taxon>Streptophyta</taxon>
        <taxon>Embryophyta</taxon>
        <taxon>Tracheophyta</taxon>
        <taxon>Spermatophyta</taxon>
        <taxon>Magnoliopsida</taxon>
        <taxon>Ranunculales</taxon>
        <taxon>Ranunculaceae</taxon>
        <taxon>Coptidoideae</taxon>
        <taxon>Coptis</taxon>
    </lineage>
</organism>
<comment type="caution">
    <text evidence="2">The sequence shown here is derived from an EMBL/GenBank/DDBJ whole genome shotgun (WGS) entry which is preliminary data.</text>
</comment>
<dbReference type="PANTHER" id="PTHR15678:SF6">
    <property type="entry name" value="BRIDGE-LIKE LIPID TRANSFER PROTEIN FAMILY MEMBER 2"/>
    <property type="match status" value="1"/>
</dbReference>
<dbReference type="AlphaFoldDB" id="A0A835IIG6"/>
<name>A0A835IIG6_9MAGN</name>
<evidence type="ECO:0000256" key="1">
    <source>
        <dbReference type="SAM" id="MobiDB-lite"/>
    </source>
</evidence>
<feature type="compositionally biased region" description="Basic and acidic residues" evidence="1">
    <location>
        <begin position="117"/>
        <end position="152"/>
    </location>
</feature>
<gene>
    <name evidence="2" type="ORF">IFM89_038189</name>
</gene>
<feature type="region of interest" description="Disordered" evidence="1">
    <location>
        <begin position="294"/>
        <end position="341"/>
    </location>
</feature>
<proteinExistence type="predicted"/>
<sequence length="341" mass="38384">MGWLGSKLLQIDRVTVQDVERCKMDSSWPRHSTRLLGMLVHFPIPQVVNSWTPWSNAFNAASACASLSRRFLLIRVLLPVPTLWEETVANELVLHAHSSSISTRSGPLTSTAEPQEESSRGKTKDSKIIKSGRPSHDEKKVGKSHDEKRARARKMREFHNIKISQVELLVIYEGSRFAGKKFKDKAHSQREPSGNAIPDGDLNFSDSDDGQAGKSDQFPISWLKRPSDGAGDGFVTSIRGLFNSQRRKAKAFVLRTMRGDPDSEFHGEWSDSDVEFSPFARQLTITKARRLIRRHTKKFRSRGQKGTGSQQIESLPPSPRENTPFESDYSSGSSPYEDFNE</sequence>
<evidence type="ECO:0000313" key="2">
    <source>
        <dbReference type="EMBL" id="KAF9617689.1"/>
    </source>
</evidence>
<dbReference type="EMBL" id="JADFTS010000003">
    <property type="protein sequence ID" value="KAF9617689.1"/>
    <property type="molecule type" value="Genomic_DNA"/>
</dbReference>
<protein>
    <submittedName>
        <fullName evidence="2">Uncharacterized protein</fullName>
    </submittedName>
</protein>
<dbReference type="Pfam" id="PF10344">
    <property type="entry name" value="Hobbit"/>
    <property type="match status" value="1"/>
</dbReference>